<keyword evidence="9" id="KW-1185">Reference proteome</keyword>
<dbReference type="Proteomes" id="UP001501470">
    <property type="component" value="Unassembled WGS sequence"/>
</dbReference>
<evidence type="ECO:0000256" key="1">
    <source>
        <dbReference type="ARBA" id="ARBA00022908"/>
    </source>
</evidence>
<evidence type="ECO:0000256" key="2">
    <source>
        <dbReference type="ARBA" id="ARBA00023125"/>
    </source>
</evidence>
<proteinExistence type="predicted"/>
<feature type="region of interest" description="Disordered" evidence="5">
    <location>
        <begin position="489"/>
        <end position="522"/>
    </location>
</feature>
<dbReference type="InterPro" id="IPR011010">
    <property type="entry name" value="DNA_brk_join_enz"/>
</dbReference>
<dbReference type="Pfam" id="PF14659">
    <property type="entry name" value="Phage_int_SAM_3"/>
    <property type="match status" value="1"/>
</dbReference>
<dbReference type="Pfam" id="PF00589">
    <property type="entry name" value="Phage_integrase"/>
    <property type="match status" value="1"/>
</dbReference>
<dbReference type="Gene3D" id="1.10.150.130">
    <property type="match status" value="1"/>
</dbReference>
<accession>A0ABN1ZSR8</accession>
<reference evidence="8 9" key="1">
    <citation type="journal article" date="2019" name="Int. J. Syst. Evol. Microbiol.">
        <title>The Global Catalogue of Microorganisms (GCM) 10K type strain sequencing project: providing services to taxonomists for standard genome sequencing and annotation.</title>
        <authorList>
            <consortium name="The Broad Institute Genomics Platform"/>
            <consortium name="The Broad Institute Genome Sequencing Center for Infectious Disease"/>
            <person name="Wu L."/>
            <person name="Ma J."/>
        </authorList>
    </citation>
    <scope>NUCLEOTIDE SEQUENCE [LARGE SCALE GENOMIC DNA]</scope>
    <source>
        <strain evidence="8 9">JCM 15933</strain>
    </source>
</reference>
<dbReference type="InterPro" id="IPR050090">
    <property type="entry name" value="Tyrosine_recombinase_XerCD"/>
</dbReference>
<dbReference type="PROSITE" id="PS51898">
    <property type="entry name" value="TYR_RECOMBINASE"/>
    <property type="match status" value="1"/>
</dbReference>
<evidence type="ECO:0000256" key="3">
    <source>
        <dbReference type="ARBA" id="ARBA00023172"/>
    </source>
</evidence>
<evidence type="ECO:0000313" key="8">
    <source>
        <dbReference type="EMBL" id="GAA1503558.1"/>
    </source>
</evidence>
<dbReference type="InterPro" id="IPR044068">
    <property type="entry name" value="CB"/>
</dbReference>
<dbReference type="PROSITE" id="PS51900">
    <property type="entry name" value="CB"/>
    <property type="match status" value="1"/>
</dbReference>
<dbReference type="PANTHER" id="PTHR30349:SF91">
    <property type="entry name" value="INTA PROTEIN"/>
    <property type="match status" value="1"/>
</dbReference>
<gene>
    <name evidence="8" type="ORF">GCM10009827_015790</name>
</gene>
<dbReference type="PANTHER" id="PTHR30349">
    <property type="entry name" value="PHAGE INTEGRASE-RELATED"/>
    <property type="match status" value="1"/>
</dbReference>
<dbReference type="InterPro" id="IPR010998">
    <property type="entry name" value="Integrase_recombinase_N"/>
</dbReference>
<evidence type="ECO:0000313" key="9">
    <source>
        <dbReference type="Proteomes" id="UP001501470"/>
    </source>
</evidence>
<dbReference type="InterPro" id="IPR002104">
    <property type="entry name" value="Integrase_catalytic"/>
</dbReference>
<keyword evidence="2 4" id="KW-0238">DNA-binding</keyword>
<evidence type="ECO:0000259" key="7">
    <source>
        <dbReference type="PROSITE" id="PS51900"/>
    </source>
</evidence>
<dbReference type="InterPro" id="IPR013762">
    <property type="entry name" value="Integrase-like_cat_sf"/>
</dbReference>
<comment type="caution">
    <text evidence="8">The sequence shown here is derived from an EMBL/GenBank/DDBJ whole genome shotgun (WGS) entry which is preliminary data.</text>
</comment>
<organism evidence="8 9">
    <name type="scientific">Dactylosporangium maewongense</name>
    <dbReference type="NCBI Taxonomy" id="634393"/>
    <lineage>
        <taxon>Bacteria</taxon>
        <taxon>Bacillati</taxon>
        <taxon>Actinomycetota</taxon>
        <taxon>Actinomycetes</taxon>
        <taxon>Micromonosporales</taxon>
        <taxon>Micromonosporaceae</taxon>
        <taxon>Dactylosporangium</taxon>
    </lineage>
</organism>
<keyword evidence="3" id="KW-0233">DNA recombination</keyword>
<dbReference type="RefSeq" id="WP_344501110.1">
    <property type="nucleotide sequence ID" value="NZ_BAAAQD010000002.1"/>
</dbReference>
<dbReference type="InterPro" id="IPR004107">
    <property type="entry name" value="Integrase_SAM-like_N"/>
</dbReference>
<feature type="domain" description="Core-binding (CB)" evidence="7">
    <location>
        <begin position="126"/>
        <end position="229"/>
    </location>
</feature>
<feature type="compositionally biased region" description="Polar residues" evidence="5">
    <location>
        <begin position="504"/>
        <end position="522"/>
    </location>
</feature>
<dbReference type="SUPFAM" id="SSF56349">
    <property type="entry name" value="DNA breaking-rejoining enzymes"/>
    <property type="match status" value="1"/>
</dbReference>
<keyword evidence="1" id="KW-0229">DNA integration</keyword>
<evidence type="ECO:0000256" key="4">
    <source>
        <dbReference type="PROSITE-ProRule" id="PRU01248"/>
    </source>
</evidence>
<dbReference type="CDD" id="cd01189">
    <property type="entry name" value="INT_ICEBs1_C_like"/>
    <property type="match status" value="1"/>
</dbReference>
<name>A0ABN1ZSR8_9ACTN</name>
<evidence type="ECO:0000259" key="6">
    <source>
        <dbReference type="PROSITE" id="PS51898"/>
    </source>
</evidence>
<feature type="domain" description="Tyr recombinase" evidence="6">
    <location>
        <begin position="272"/>
        <end position="473"/>
    </location>
</feature>
<dbReference type="Gene3D" id="1.10.443.10">
    <property type="entry name" value="Intergrase catalytic core"/>
    <property type="match status" value="1"/>
</dbReference>
<dbReference type="EMBL" id="BAAAQD010000002">
    <property type="protein sequence ID" value="GAA1503558.1"/>
    <property type="molecule type" value="Genomic_DNA"/>
</dbReference>
<evidence type="ECO:0000256" key="5">
    <source>
        <dbReference type="SAM" id="MobiDB-lite"/>
    </source>
</evidence>
<sequence>MAEGSIAKHCSCRDSDGRRLNGNCPKLRRPGGAWSPTHGRWAYQLELPPTAAGVRRQLRRRGFDTRDDALGERGQAQELLALAGTNATLATEIADLLSGLKAGRPLPDRDQIARRVRAGIPATQSTPMTEYLRQWLRHRKIEPTTRVAYEGHIRNHLTPHLGHIPIDELRVVHVQAMFDAITDRNTAVDLARQSDDPAARAGVKGIRITGPATMHRIRATLRKALNDAISTHRLIEFNPAAHVELPSGKRPKAKVWTKAAIAHWRATGERPSKVMVWMPEQAGQFLDHAEAHDIMLYALFVLIMHRGLRRGEAVGLRDRDVDLDTGTITFSEQVTTVGYRAVRKKVKTDAGDRTLALDTASTTALTEYQAMRDRWQLVSGDEWPATGDFFVKPDGTPWHPDHVSERFEELVEGAGLPPIRLHDLRHCAATYLKATGADLNDIKETLGHSSITITSDTYTSVIQELETERAKADAAAALVPRAARAIPAAGNVTPLRQRDKTGTRSKSPNRQVRSTSTEAAAG</sequence>
<protein>
    <submittedName>
        <fullName evidence="8">Tyrosine-type recombinase/integrase</fullName>
    </submittedName>
</protein>